<reference evidence="5 6" key="1">
    <citation type="journal article" date="2017" name="Nature">
        <title>The Apostasia genome and the evolution of orchids.</title>
        <authorList>
            <person name="Zhang G.Q."/>
            <person name="Liu K.W."/>
            <person name="Li Z."/>
            <person name="Lohaus R."/>
            <person name="Hsiao Y.Y."/>
            <person name="Niu S.C."/>
            <person name="Wang J.Y."/>
            <person name="Lin Y.C."/>
            <person name="Xu Q."/>
            <person name="Chen L.J."/>
            <person name="Yoshida K."/>
            <person name="Fujiwara S."/>
            <person name="Wang Z.W."/>
            <person name="Zhang Y.Q."/>
            <person name="Mitsuda N."/>
            <person name="Wang M."/>
            <person name="Liu G.H."/>
            <person name="Pecoraro L."/>
            <person name="Huang H.X."/>
            <person name="Xiao X.J."/>
            <person name="Lin M."/>
            <person name="Wu X.Y."/>
            <person name="Wu W.L."/>
            <person name="Chen Y.Y."/>
            <person name="Chang S.B."/>
            <person name="Sakamoto S."/>
            <person name="Ohme-Takagi M."/>
            <person name="Yagi M."/>
            <person name="Zeng S.J."/>
            <person name="Shen C.Y."/>
            <person name="Yeh C.M."/>
            <person name="Luo Y.B."/>
            <person name="Tsai W.C."/>
            <person name="Van de Peer Y."/>
            <person name="Liu Z.J."/>
        </authorList>
    </citation>
    <scope>NUCLEOTIDE SEQUENCE [LARGE SCALE GENOMIC DNA]</scope>
    <source>
        <strain evidence="6">cv. Shenzhen</strain>
        <tissue evidence="5">Stem</tissue>
    </source>
</reference>
<dbReference type="PANTHER" id="PTHR42909">
    <property type="entry name" value="ZGC:136858"/>
    <property type="match status" value="1"/>
</dbReference>
<gene>
    <name evidence="5" type="ORF">AXF42_Ash015981</name>
</gene>
<evidence type="ECO:0000259" key="4">
    <source>
        <dbReference type="Pfam" id="PF00294"/>
    </source>
</evidence>
<keyword evidence="2" id="KW-0479">Metal-binding</keyword>
<evidence type="ECO:0000256" key="2">
    <source>
        <dbReference type="ARBA" id="ARBA00022723"/>
    </source>
</evidence>
<proteinExistence type="predicted"/>
<dbReference type="CDD" id="cd01941">
    <property type="entry name" value="YeiC_kinase_like"/>
    <property type="match status" value="1"/>
</dbReference>
<dbReference type="Pfam" id="PF00294">
    <property type="entry name" value="PfkB"/>
    <property type="match status" value="1"/>
</dbReference>
<dbReference type="PROSITE" id="PS00584">
    <property type="entry name" value="PFKB_KINASES_2"/>
    <property type="match status" value="1"/>
</dbReference>
<evidence type="ECO:0000256" key="3">
    <source>
        <dbReference type="ARBA" id="ARBA00022777"/>
    </source>
</evidence>
<dbReference type="PANTHER" id="PTHR42909:SF1">
    <property type="entry name" value="CARBOHYDRATE KINASE PFKB DOMAIN-CONTAINING PROTEIN"/>
    <property type="match status" value="1"/>
</dbReference>
<evidence type="ECO:0000313" key="6">
    <source>
        <dbReference type="Proteomes" id="UP000236161"/>
    </source>
</evidence>
<sequence length="400" mass="43010">MESARRRLKSVADHLLHRRIFSDLRIDSLLLGSMEQLSESSPSPVVIGGMVLDVLAKPDASLNPGSTSPGTVQYVSGGVARNVAECMTKLGSKPFMISIVGFDMAGDLLLKFWESTGLSTEGILKLKDFSTPIVSSIFDYNGDLVAGVASVHAVEKFLSPNWIIKFKHRISSAPLLMVDANLSPQSLEAACLLAAESGTLVWFEPVSVTKSEKIASVIDYVTCASPNEKELISMANVLSPGRKFYLNQHNASTSQQPQKIQLLFHSLNTAIQVLLMKGIRLLVVTLGADGVFLCFSESVTDFLRSRMKRREPNDENSYAFHLPALTASVVSVTGAGDCLVAGILASLCAGLDIMQSTAAGIAVAKAAVEIDSNVPIAFSFEKIASEVEQVLAAAKQFFFY</sequence>
<keyword evidence="6" id="KW-1185">Reference proteome</keyword>
<dbReference type="GO" id="GO:0004730">
    <property type="term" value="F:pseudouridylate synthase activity"/>
    <property type="evidence" value="ECO:0007669"/>
    <property type="project" value="TreeGrafter"/>
</dbReference>
<dbReference type="GO" id="GO:0016798">
    <property type="term" value="F:hydrolase activity, acting on glycosyl bonds"/>
    <property type="evidence" value="ECO:0007669"/>
    <property type="project" value="TreeGrafter"/>
</dbReference>
<name>A0A2I0AWJ2_9ASPA</name>
<evidence type="ECO:0000256" key="1">
    <source>
        <dbReference type="ARBA" id="ARBA00022679"/>
    </source>
</evidence>
<keyword evidence="1 5" id="KW-0808">Transferase</keyword>
<dbReference type="InterPro" id="IPR029056">
    <property type="entry name" value="Ribokinase-like"/>
</dbReference>
<dbReference type="AlphaFoldDB" id="A0A2I0AWJ2"/>
<dbReference type="SUPFAM" id="SSF53613">
    <property type="entry name" value="Ribokinase-like"/>
    <property type="match status" value="1"/>
</dbReference>
<dbReference type="Proteomes" id="UP000236161">
    <property type="component" value="Unassembled WGS sequence"/>
</dbReference>
<dbReference type="InterPro" id="IPR011611">
    <property type="entry name" value="PfkB_dom"/>
</dbReference>
<protein>
    <submittedName>
        <fullName evidence="5">Ribokinase</fullName>
        <ecNumber evidence="5">2.7.1.15</ecNumber>
    </submittedName>
</protein>
<dbReference type="EC" id="2.7.1.15" evidence="5"/>
<dbReference type="InterPro" id="IPR002173">
    <property type="entry name" value="Carboh/pur_kinase_PfkB_CS"/>
</dbReference>
<dbReference type="OrthoDB" id="198885at2759"/>
<dbReference type="GO" id="GO:0004747">
    <property type="term" value="F:ribokinase activity"/>
    <property type="evidence" value="ECO:0007669"/>
    <property type="project" value="UniProtKB-EC"/>
</dbReference>
<dbReference type="GO" id="GO:0005737">
    <property type="term" value="C:cytoplasm"/>
    <property type="evidence" value="ECO:0007669"/>
    <property type="project" value="TreeGrafter"/>
</dbReference>
<evidence type="ECO:0000313" key="5">
    <source>
        <dbReference type="EMBL" id="PKA59923.1"/>
    </source>
</evidence>
<accession>A0A2I0AWJ2</accession>
<dbReference type="STRING" id="1088818.A0A2I0AWJ2"/>
<dbReference type="EMBL" id="KZ451943">
    <property type="protein sequence ID" value="PKA59923.1"/>
    <property type="molecule type" value="Genomic_DNA"/>
</dbReference>
<dbReference type="PROSITE" id="PS00583">
    <property type="entry name" value="PFKB_KINASES_1"/>
    <property type="match status" value="1"/>
</dbReference>
<dbReference type="Gene3D" id="3.40.1190.20">
    <property type="match status" value="1"/>
</dbReference>
<organism evidence="5 6">
    <name type="scientific">Apostasia shenzhenica</name>
    <dbReference type="NCBI Taxonomy" id="1088818"/>
    <lineage>
        <taxon>Eukaryota</taxon>
        <taxon>Viridiplantae</taxon>
        <taxon>Streptophyta</taxon>
        <taxon>Embryophyta</taxon>
        <taxon>Tracheophyta</taxon>
        <taxon>Spermatophyta</taxon>
        <taxon>Magnoliopsida</taxon>
        <taxon>Liliopsida</taxon>
        <taxon>Asparagales</taxon>
        <taxon>Orchidaceae</taxon>
        <taxon>Apostasioideae</taxon>
        <taxon>Apostasia</taxon>
    </lineage>
</organism>
<feature type="domain" description="Carbohydrate kinase PfkB" evidence="4">
    <location>
        <begin position="45"/>
        <end position="369"/>
    </location>
</feature>
<dbReference type="GO" id="GO:0046872">
    <property type="term" value="F:metal ion binding"/>
    <property type="evidence" value="ECO:0007669"/>
    <property type="project" value="UniProtKB-KW"/>
</dbReference>
<keyword evidence="3 5" id="KW-0418">Kinase</keyword>